<dbReference type="EC" id="2.3.1.20" evidence="3"/>
<dbReference type="AlphaFoldDB" id="A0A6J7F430"/>
<evidence type="ECO:0000313" key="9">
    <source>
        <dbReference type="EMBL" id="CAB4887820.1"/>
    </source>
</evidence>
<dbReference type="InterPro" id="IPR004255">
    <property type="entry name" value="O-acyltransferase_WSD1_N"/>
</dbReference>
<dbReference type="PANTHER" id="PTHR31650">
    <property type="entry name" value="O-ACYLTRANSFERASE (WSD1-LIKE) FAMILY PROTEIN"/>
    <property type="match status" value="1"/>
</dbReference>
<feature type="domain" description="O-acyltransferase WSD1 C-terminal" evidence="8">
    <location>
        <begin position="321"/>
        <end position="456"/>
    </location>
</feature>
<sequence length="480" mass="51951">MKTAGADKNYLSQTDAIMWMVESDPLLRSTILGVALLDRMPDWAGLVDRVDRTTRLVPNLRRKVVKPPLHPNLLRWEVDPDFDLSYHVRHVALPAPAGVQQVIDFARHTAMQGFDRARPLWEFTLIDGLEGGGAALVMKVHHVLTDGVGSVQLAAYLFDVAADADTSDVEMAELPDAGAGDFLSRLRDVVEHDVDSVVGLARRNAPSVIPNLLRALRHPQQAMADTVSVVRSIARTVAPASDTLSPVMTERHLATCFRTIDVPLKVLHDGAKMAGGTVNDGFLAGISGGLRRYHELHGAVVDELRVAMPISLRSQTDAVGGNHVTVMRFKVPVGLADPAERIRALHELGRRVRDEPSLAHTSAIAGVLNLLPREVIGSILKHVDFLASNVPGVPIPLYLLGAEVQRFYPFGPTAGSAVNVTLMSYRDTCCLGINIDAIAIPDHDVFMACLQAGFDEVLDLVPTAPAKQPVARKRVRPAGG</sequence>
<comment type="pathway">
    <text evidence="1">Glycerolipid metabolism; triacylglycerol biosynthesis.</text>
</comment>
<dbReference type="InterPro" id="IPR009721">
    <property type="entry name" value="O-acyltransferase_WSD1_C"/>
</dbReference>
<dbReference type="EMBL" id="CAFBLP010000084">
    <property type="protein sequence ID" value="CAB4887820.1"/>
    <property type="molecule type" value="Genomic_DNA"/>
</dbReference>
<proteinExistence type="predicted"/>
<dbReference type="SUPFAM" id="SSF52777">
    <property type="entry name" value="CoA-dependent acyltransferases"/>
    <property type="match status" value="1"/>
</dbReference>
<reference evidence="9" key="1">
    <citation type="submission" date="2020-05" db="EMBL/GenBank/DDBJ databases">
        <authorList>
            <person name="Chiriac C."/>
            <person name="Salcher M."/>
            <person name="Ghai R."/>
            <person name="Kavagutti S V."/>
        </authorList>
    </citation>
    <scope>NUCLEOTIDE SEQUENCE</scope>
</reference>
<evidence type="ECO:0000256" key="4">
    <source>
        <dbReference type="ARBA" id="ARBA00022679"/>
    </source>
</evidence>
<dbReference type="GO" id="GO:0001666">
    <property type="term" value="P:response to hypoxia"/>
    <property type="evidence" value="ECO:0007669"/>
    <property type="project" value="TreeGrafter"/>
</dbReference>
<dbReference type="GO" id="GO:0019432">
    <property type="term" value="P:triglyceride biosynthetic process"/>
    <property type="evidence" value="ECO:0007669"/>
    <property type="project" value="UniProtKB-UniPathway"/>
</dbReference>
<dbReference type="PANTHER" id="PTHR31650:SF1">
    <property type="entry name" value="WAX ESTER SYNTHASE_DIACYLGLYCEROL ACYLTRANSFERASE 4-RELATED"/>
    <property type="match status" value="1"/>
</dbReference>
<evidence type="ECO:0000256" key="5">
    <source>
        <dbReference type="ARBA" id="ARBA00023315"/>
    </source>
</evidence>
<evidence type="ECO:0000256" key="3">
    <source>
        <dbReference type="ARBA" id="ARBA00013244"/>
    </source>
</evidence>
<evidence type="ECO:0000256" key="6">
    <source>
        <dbReference type="ARBA" id="ARBA00048109"/>
    </source>
</evidence>
<organism evidence="9">
    <name type="scientific">freshwater metagenome</name>
    <dbReference type="NCBI Taxonomy" id="449393"/>
    <lineage>
        <taxon>unclassified sequences</taxon>
        <taxon>metagenomes</taxon>
        <taxon>ecological metagenomes</taxon>
    </lineage>
</organism>
<evidence type="ECO:0000256" key="1">
    <source>
        <dbReference type="ARBA" id="ARBA00004771"/>
    </source>
</evidence>
<dbReference type="Pfam" id="PF06974">
    <property type="entry name" value="WS_DGAT_C"/>
    <property type="match status" value="1"/>
</dbReference>
<name>A0A6J7F430_9ZZZZ</name>
<gene>
    <name evidence="9" type="ORF">UFOPK3376_02532</name>
</gene>
<dbReference type="Gene3D" id="3.30.559.10">
    <property type="entry name" value="Chloramphenicol acetyltransferase-like domain"/>
    <property type="match status" value="1"/>
</dbReference>
<dbReference type="InterPro" id="IPR045034">
    <property type="entry name" value="O-acyltransferase_WSD1-like"/>
</dbReference>
<comment type="pathway">
    <text evidence="2">Lipid metabolism.</text>
</comment>
<comment type="catalytic activity">
    <reaction evidence="6">
        <text>an acyl-CoA + a 1,2-diacyl-sn-glycerol = a triacyl-sn-glycerol + CoA</text>
        <dbReference type="Rhea" id="RHEA:10868"/>
        <dbReference type="ChEBI" id="CHEBI:17815"/>
        <dbReference type="ChEBI" id="CHEBI:57287"/>
        <dbReference type="ChEBI" id="CHEBI:58342"/>
        <dbReference type="ChEBI" id="CHEBI:64615"/>
        <dbReference type="EC" id="2.3.1.20"/>
    </reaction>
</comment>
<dbReference type="UniPathway" id="UPA00282"/>
<evidence type="ECO:0000259" key="7">
    <source>
        <dbReference type="Pfam" id="PF03007"/>
    </source>
</evidence>
<accession>A0A6J7F430</accession>
<evidence type="ECO:0000256" key="2">
    <source>
        <dbReference type="ARBA" id="ARBA00005189"/>
    </source>
</evidence>
<dbReference type="GO" id="GO:0071731">
    <property type="term" value="P:response to nitric oxide"/>
    <property type="evidence" value="ECO:0007669"/>
    <property type="project" value="TreeGrafter"/>
</dbReference>
<keyword evidence="4" id="KW-0808">Transferase</keyword>
<dbReference type="GO" id="GO:0051701">
    <property type="term" value="P:biological process involved in interaction with host"/>
    <property type="evidence" value="ECO:0007669"/>
    <property type="project" value="TreeGrafter"/>
</dbReference>
<protein>
    <recommendedName>
        <fullName evidence="3">diacylglycerol O-acyltransferase</fullName>
        <ecNumber evidence="3">2.3.1.20</ecNumber>
    </recommendedName>
</protein>
<dbReference type="Pfam" id="PF03007">
    <property type="entry name" value="WS_DGAT_cat"/>
    <property type="match status" value="1"/>
</dbReference>
<keyword evidence="5" id="KW-0012">Acyltransferase</keyword>
<feature type="domain" description="O-acyltransferase WSD1-like N-terminal" evidence="7">
    <location>
        <begin position="11"/>
        <end position="280"/>
    </location>
</feature>
<dbReference type="GO" id="GO:0005886">
    <property type="term" value="C:plasma membrane"/>
    <property type="evidence" value="ECO:0007669"/>
    <property type="project" value="TreeGrafter"/>
</dbReference>
<dbReference type="InterPro" id="IPR023213">
    <property type="entry name" value="CAT-like_dom_sf"/>
</dbReference>
<evidence type="ECO:0000259" key="8">
    <source>
        <dbReference type="Pfam" id="PF06974"/>
    </source>
</evidence>
<dbReference type="GO" id="GO:0004144">
    <property type="term" value="F:diacylglycerol O-acyltransferase activity"/>
    <property type="evidence" value="ECO:0007669"/>
    <property type="project" value="UniProtKB-EC"/>
</dbReference>